<sequence length="265" mass="31165">MTIGYQLRKIRQFLNLTQSQMCAGIISESFYSKVEHDKSDLSFDKLLAILKAHNISLYDFFEVFDEENLPKVKLRKQIYTAFNNRNINQLKRIKKSLNKKDTIESLKINLMLATLNQQVYEIPEEIQKEIMSKCLKVDLRKQKDFWNLAISTSIYNFSELSAFIDYILENSTELNFSNDNMLVSLLNLIINYLDRCFHENCLDRIRMLGAFVEQIPDSFTIIFHKLIVKYYVALADNDVVLVTKIENLLNKSGYQYYMRTLSVVE</sequence>
<keyword evidence="2" id="KW-0238">DNA-binding</keyword>
<evidence type="ECO:0000313" key="3">
    <source>
        <dbReference type="Proteomes" id="UP000005583"/>
    </source>
</evidence>
<dbReference type="SUPFAM" id="SSF47413">
    <property type="entry name" value="lambda repressor-like DNA-binding domains"/>
    <property type="match status" value="1"/>
</dbReference>
<dbReference type="Pfam" id="PF01381">
    <property type="entry name" value="HTH_3"/>
    <property type="match status" value="1"/>
</dbReference>
<dbReference type="PROSITE" id="PS50943">
    <property type="entry name" value="HTH_CROC1"/>
    <property type="match status" value="1"/>
</dbReference>
<dbReference type="InterPro" id="IPR011990">
    <property type="entry name" value="TPR-like_helical_dom_sf"/>
</dbReference>
<gene>
    <name evidence="2" type="ORF">HMPREF0548_0169</name>
</gene>
<proteinExistence type="predicted"/>
<dbReference type="OrthoDB" id="2320428at2"/>
<dbReference type="PANTHER" id="PTHR37038">
    <property type="entry name" value="TRANSCRIPTIONAL REGULATOR-RELATED"/>
    <property type="match status" value="1"/>
</dbReference>
<comment type="caution">
    <text evidence="2">The sequence shown here is derived from an EMBL/GenBank/DDBJ whole genome shotgun (WGS) entry which is preliminary data.</text>
</comment>
<dbReference type="eggNOG" id="ENOG50309TC">
    <property type="taxonomic scope" value="Bacteria"/>
</dbReference>
<dbReference type="PATRIC" id="fig|525365.8.peg.354"/>
<dbReference type="SMART" id="SM00530">
    <property type="entry name" value="HTH_XRE"/>
    <property type="match status" value="1"/>
</dbReference>
<evidence type="ECO:0000313" key="2">
    <source>
        <dbReference type="EMBL" id="EEJ72938.1"/>
    </source>
</evidence>
<dbReference type="HOGENOM" id="CLU_072045_3_1_9"/>
<dbReference type="InterPro" id="IPR010982">
    <property type="entry name" value="Lambda_DNA-bd_dom_sf"/>
</dbReference>
<protein>
    <submittedName>
        <fullName evidence="2">DNA-binding helix-turn-helix protein</fullName>
    </submittedName>
</protein>
<reference evidence="2 3" key="1">
    <citation type="submission" date="2009-01" db="EMBL/GenBank/DDBJ databases">
        <authorList>
            <person name="Qin X."/>
            <person name="Bachman B."/>
            <person name="Battles P."/>
            <person name="Bell A."/>
            <person name="Bess C."/>
            <person name="Bickham C."/>
            <person name="Chaboub L."/>
            <person name="Chen D."/>
            <person name="Coyle M."/>
            <person name="Deiros D.R."/>
            <person name="Dinh H."/>
            <person name="Forbes L."/>
            <person name="Fowler G."/>
            <person name="Francisco L."/>
            <person name="Fu Q."/>
            <person name="Gubbala S."/>
            <person name="Hale W."/>
            <person name="Han Y."/>
            <person name="Hemphill L."/>
            <person name="Highlander S.K."/>
            <person name="Hirani K."/>
            <person name="Hogues M."/>
            <person name="Jackson L."/>
            <person name="Jakkamsetti A."/>
            <person name="Javaid M."/>
            <person name="Jiang H."/>
            <person name="Korchina V."/>
            <person name="Kovar C."/>
            <person name="Lara F."/>
            <person name="Lee S."/>
            <person name="Mata R."/>
            <person name="Mathew T."/>
            <person name="Moen C."/>
            <person name="Morales K."/>
            <person name="Munidasa M."/>
            <person name="Nazareth L."/>
            <person name="Ngo R."/>
            <person name="Nguyen L."/>
            <person name="Okwuonu G."/>
            <person name="Ongeri F."/>
            <person name="Patil S."/>
            <person name="Petrosino J."/>
            <person name="Pham C."/>
            <person name="Pham P."/>
            <person name="Pu L.-L."/>
            <person name="Puazo M."/>
            <person name="Raj R."/>
            <person name="Reid J."/>
            <person name="Rouhana J."/>
            <person name="Saada N."/>
            <person name="Shang Y."/>
            <person name="Simmons D."/>
            <person name="Thornton R."/>
            <person name="Warren J."/>
            <person name="Weissenberger G."/>
            <person name="Zhang J."/>
            <person name="Zhang L."/>
            <person name="Zhou C."/>
            <person name="Zhu D."/>
            <person name="Muzny D."/>
            <person name="Worley K."/>
            <person name="Gibbs R."/>
        </authorList>
    </citation>
    <scope>NUCLEOTIDE SEQUENCE [LARGE SCALE GENOMIC DNA]</scope>
    <source>
        <strain evidence="2 3">DSM 16047</strain>
    </source>
</reference>
<dbReference type="InterPro" id="IPR001387">
    <property type="entry name" value="Cro/C1-type_HTH"/>
</dbReference>
<dbReference type="InterPro" id="IPR053163">
    <property type="entry name" value="HTH-type_regulator_Rgg"/>
</dbReference>
<dbReference type="Proteomes" id="UP000005583">
    <property type="component" value="Unassembled WGS sequence"/>
</dbReference>
<dbReference type="RefSeq" id="WP_007126359.1">
    <property type="nucleotide sequence ID" value="NZ_AZFO01000013.1"/>
</dbReference>
<keyword evidence="3" id="KW-1185">Reference proteome</keyword>
<feature type="domain" description="HTH cro/C1-type" evidence="1">
    <location>
        <begin position="7"/>
        <end position="60"/>
    </location>
</feature>
<dbReference type="AlphaFoldDB" id="C2EKH3"/>
<name>C2EKH3_9LACO</name>
<dbReference type="Gene3D" id="1.25.40.10">
    <property type="entry name" value="Tetratricopeptide repeat domain"/>
    <property type="match status" value="1"/>
</dbReference>
<dbReference type="EMBL" id="ACGU01000012">
    <property type="protein sequence ID" value="EEJ72938.1"/>
    <property type="molecule type" value="Genomic_DNA"/>
</dbReference>
<organism evidence="2 3">
    <name type="scientific">Lactobacillus ultunensis DSM 16047</name>
    <dbReference type="NCBI Taxonomy" id="525365"/>
    <lineage>
        <taxon>Bacteria</taxon>
        <taxon>Bacillati</taxon>
        <taxon>Bacillota</taxon>
        <taxon>Bacilli</taxon>
        <taxon>Lactobacillales</taxon>
        <taxon>Lactobacillaceae</taxon>
        <taxon>Lactobacillus</taxon>
    </lineage>
</organism>
<evidence type="ECO:0000259" key="1">
    <source>
        <dbReference type="PROSITE" id="PS50943"/>
    </source>
</evidence>
<dbReference type="CDD" id="cd00093">
    <property type="entry name" value="HTH_XRE"/>
    <property type="match status" value="1"/>
</dbReference>
<accession>C2EKH3</accession>
<dbReference type="GO" id="GO:0003677">
    <property type="term" value="F:DNA binding"/>
    <property type="evidence" value="ECO:0007669"/>
    <property type="project" value="UniProtKB-KW"/>
</dbReference>
<dbReference type="STRING" id="525365.HMPREF0548_0169"/>